<comment type="caution">
    <text evidence="2">The sequence shown here is derived from an EMBL/GenBank/DDBJ whole genome shotgun (WGS) entry which is preliminary data.</text>
</comment>
<evidence type="ECO:0000313" key="3">
    <source>
        <dbReference type="Proteomes" id="UP000623215"/>
    </source>
</evidence>
<keyword evidence="1" id="KW-1133">Transmembrane helix</keyword>
<dbReference type="Pfam" id="PF04415">
    <property type="entry name" value="DUF515"/>
    <property type="match status" value="2"/>
</dbReference>
<evidence type="ECO:0000256" key="1">
    <source>
        <dbReference type="SAM" id="Phobius"/>
    </source>
</evidence>
<dbReference type="Proteomes" id="UP000623215">
    <property type="component" value="Unassembled WGS sequence"/>
</dbReference>
<proteinExistence type="predicted"/>
<protein>
    <submittedName>
        <fullName evidence="2">DUF515 domain-containing protein</fullName>
    </submittedName>
</protein>
<reference evidence="2" key="1">
    <citation type="journal article" date="2020" name="ISME J.">
        <title>Gammaproteobacteria mediating utilization of methyl-, sulfur- and petroleum organic compounds in deep ocean hydrothermal plumes.</title>
        <authorList>
            <person name="Zhou Z."/>
            <person name="Liu Y."/>
            <person name="Pan J."/>
            <person name="Cron B.R."/>
            <person name="Toner B.M."/>
            <person name="Anantharaman K."/>
            <person name="Breier J.A."/>
            <person name="Dick G.J."/>
            <person name="Li M."/>
        </authorList>
    </citation>
    <scope>NUCLEOTIDE SEQUENCE</scope>
    <source>
        <strain evidence="2">SZUA-1534</strain>
    </source>
</reference>
<dbReference type="EMBL" id="DQVW01000116">
    <property type="protein sequence ID" value="HIQ33020.1"/>
    <property type="molecule type" value="Genomic_DNA"/>
</dbReference>
<sequence length="399" mass="45187">MAYDNFGKKLKRVKSRSKVTPSTRLKIIAMIVGVISIVILSFLAYNIYQIEMEKRAEELNKAKAAAIESTKKLFSNYPNDPHLHMFIAKIQASTSIEEIDKIVEEAAQYIELRKYKDKAINTIKEIYGKHYYESPYAQSIVFKIQRATSKKEIEKILRDSNIKEDAKRYFMKEIENKVEPDKYYAIPVFGKKTLMKGVEVIDYVKRLSLAEIKKIAEELEPVSFNKVALVVPAVQCGKVPFEGSKIEIYDRSNVSKDPVPGIVNSSYVIIDDIGYREIIAYFGGYGMGDYTMGIYGRGTDIGIHGGTTQEESYNATIIGIRYTLENVPGILHATAVGRLNYEKIINKLGKYGERLNNVSSATQIFDEKSKYLLIVQVSSADIPRLLSISNRDMYIVVAE</sequence>
<name>A0A833EBK5_9EURY</name>
<accession>A0A833EBK5</accession>
<feature type="transmembrane region" description="Helical" evidence="1">
    <location>
        <begin position="27"/>
        <end position="48"/>
    </location>
</feature>
<evidence type="ECO:0000313" key="2">
    <source>
        <dbReference type="EMBL" id="HIQ33020.1"/>
    </source>
</evidence>
<organism evidence="2 3">
    <name type="scientific">Methanothermococcus okinawensis</name>
    <dbReference type="NCBI Taxonomy" id="155863"/>
    <lineage>
        <taxon>Archaea</taxon>
        <taxon>Methanobacteriati</taxon>
        <taxon>Methanobacteriota</taxon>
        <taxon>Methanomada group</taxon>
        <taxon>Methanococci</taxon>
        <taxon>Methanococcales</taxon>
        <taxon>Methanococcaceae</taxon>
        <taxon>Methanothermococcus</taxon>
    </lineage>
</organism>
<keyword evidence="1" id="KW-0472">Membrane</keyword>
<gene>
    <name evidence="2" type="ORF">EYH55_06040</name>
</gene>
<keyword evidence="1" id="KW-0812">Transmembrane</keyword>
<dbReference type="AlphaFoldDB" id="A0A833EBK5"/>
<dbReference type="InterPro" id="IPR007509">
    <property type="entry name" value="DUF515"/>
</dbReference>